<dbReference type="RefSeq" id="WP_341366503.1">
    <property type="nucleotide sequence ID" value="NZ_CP150951.2"/>
</dbReference>
<keyword evidence="2" id="KW-1185">Reference proteome</keyword>
<evidence type="ECO:0000313" key="1">
    <source>
        <dbReference type="EMBL" id="WZC48387.1"/>
    </source>
</evidence>
<organism evidence="1 2">
    <name type="scientific">Yoonia phaeophyticola</name>
    <dbReference type="NCBI Taxonomy" id="3137369"/>
    <lineage>
        <taxon>Bacteria</taxon>
        <taxon>Pseudomonadati</taxon>
        <taxon>Pseudomonadota</taxon>
        <taxon>Alphaproteobacteria</taxon>
        <taxon>Rhodobacterales</taxon>
        <taxon>Paracoccaceae</taxon>
        <taxon>Yoonia</taxon>
    </lineage>
</organism>
<reference evidence="2" key="1">
    <citation type="submission" date="2024-04" db="EMBL/GenBank/DDBJ databases">
        <title>Phylogenomic analyses of a clade within the roseobacter group suggest taxonomic reassignments of species of the genera Aestuariivita, Citreicella, Loktanella, Nautella, Pelagibaca, Ruegeria, Thalassobius, Thiobacimonas and Tropicibacter, and the proposal o.</title>
        <authorList>
            <person name="Jeon C.O."/>
        </authorList>
    </citation>
    <scope>NUCLEOTIDE SEQUENCE [LARGE SCALE GENOMIC DNA]</scope>
    <source>
        <strain evidence="2">BS5-3</strain>
    </source>
</reference>
<accession>A0ABZ2V1U1</accession>
<dbReference type="Proteomes" id="UP001440612">
    <property type="component" value="Chromosome"/>
</dbReference>
<evidence type="ECO:0008006" key="3">
    <source>
        <dbReference type="Google" id="ProtNLM"/>
    </source>
</evidence>
<gene>
    <name evidence="1" type="ORF">AABB29_16210</name>
</gene>
<name>A0ABZ2V1U1_9RHOB</name>
<sequence length="283" mass="30161">MIRTAIILSALAGPVAADMNVTRTECAGSWLRFTDLLIAPLSTLAYAADAEAEMQALLTIKVEMTPDGWCQIRPGEFAALADAELEDIQWRADGLDAFANGTGLPRRLQMRLTGSQEAVSDQISYVAFTLQHVPDQGLLILENLDIGHPEHRPIAISAVLGGAYFDDVGSAAMSFGGLNLQELVASIETTPDLIAELAPDLTRTMLEGAISGLSFAQLDRPDRRAVLDFAKALPDAVGTLDVELRSERGLGMIQLGIAQTKEGPEVVSFALSGATVSADWTPE</sequence>
<protein>
    <recommendedName>
        <fullName evidence="3">DUF2125 domain-containing protein</fullName>
    </recommendedName>
</protein>
<evidence type="ECO:0000313" key="2">
    <source>
        <dbReference type="Proteomes" id="UP001440612"/>
    </source>
</evidence>
<proteinExistence type="predicted"/>
<dbReference type="EMBL" id="CP150951">
    <property type="protein sequence ID" value="WZC48387.1"/>
    <property type="molecule type" value="Genomic_DNA"/>
</dbReference>